<evidence type="ECO:0000313" key="2">
    <source>
        <dbReference type="Proteomes" id="UP001054252"/>
    </source>
</evidence>
<dbReference type="AlphaFoldDB" id="A0AAV5J409"/>
<reference evidence="1 2" key="1">
    <citation type="journal article" date="2021" name="Commun. Biol.">
        <title>The genome of Shorea leprosula (Dipterocarpaceae) highlights the ecological relevance of drought in aseasonal tropical rainforests.</title>
        <authorList>
            <person name="Ng K.K.S."/>
            <person name="Kobayashi M.J."/>
            <person name="Fawcett J.A."/>
            <person name="Hatakeyama M."/>
            <person name="Paape T."/>
            <person name="Ng C.H."/>
            <person name="Ang C.C."/>
            <person name="Tnah L.H."/>
            <person name="Lee C.T."/>
            <person name="Nishiyama T."/>
            <person name="Sese J."/>
            <person name="O'Brien M.J."/>
            <person name="Copetti D."/>
            <person name="Mohd Noor M.I."/>
            <person name="Ong R.C."/>
            <person name="Putra M."/>
            <person name="Sireger I.Z."/>
            <person name="Indrioko S."/>
            <person name="Kosugi Y."/>
            <person name="Izuno A."/>
            <person name="Isagi Y."/>
            <person name="Lee S.L."/>
            <person name="Shimizu K.K."/>
        </authorList>
    </citation>
    <scope>NUCLEOTIDE SEQUENCE [LARGE SCALE GENOMIC DNA]</scope>
    <source>
        <strain evidence="1">214</strain>
    </source>
</reference>
<keyword evidence="2" id="KW-1185">Reference proteome</keyword>
<protein>
    <submittedName>
        <fullName evidence="1">Uncharacterized protein</fullName>
    </submittedName>
</protein>
<name>A0AAV5J409_9ROSI</name>
<gene>
    <name evidence="1" type="ORF">SLEP1_g18101</name>
</gene>
<evidence type="ECO:0000313" key="1">
    <source>
        <dbReference type="EMBL" id="GKV06183.1"/>
    </source>
</evidence>
<comment type="caution">
    <text evidence="1">The sequence shown here is derived from an EMBL/GenBank/DDBJ whole genome shotgun (WGS) entry which is preliminary data.</text>
</comment>
<organism evidence="1 2">
    <name type="scientific">Rubroshorea leprosula</name>
    <dbReference type="NCBI Taxonomy" id="152421"/>
    <lineage>
        <taxon>Eukaryota</taxon>
        <taxon>Viridiplantae</taxon>
        <taxon>Streptophyta</taxon>
        <taxon>Embryophyta</taxon>
        <taxon>Tracheophyta</taxon>
        <taxon>Spermatophyta</taxon>
        <taxon>Magnoliopsida</taxon>
        <taxon>eudicotyledons</taxon>
        <taxon>Gunneridae</taxon>
        <taxon>Pentapetalae</taxon>
        <taxon>rosids</taxon>
        <taxon>malvids</taxon>
        <taxon>Malvales</taxon>
        <taxon>Dipterocarpaceae</taxon>
        <taxon>Rubroshorea</taxon>
    </lineage>
</organism>
<proteinExistence type="predicted"/>
<dbReference type="EMBL" id="BPVZ01000024">
    <property type="protein sequence ID" value="GKV06183.1"/>
    <property type="molecule type" value="Genomic_DNA"/>
</dbReference>
<dbReference type="Proteomes" id="UP001054252">
    <property type="component" value="Unassembled WGS sequence"/>
</dbReference>
<accession>A0AAV5J409</accession>
<sequence>MAPIASSIQERFISRLAVTSHRNILPPNATHLSFQSSIQVLGFRAQIVTERKGRSSFLRTAAVRLLVGSVTRTEGLRFALASLP</sequence>